<comment type="caution">
    <text evidence="2">The sequence shown here is derived from an EMBL/GenBank/DDBJ whole genome shotgun (WGS) entry which is preliminary data.</text>
</comment>
<dbReference type="Gene3D" id="3.90.1140.10">
    <property type="entry name" value="Cyclic phosphodiesterase"/>
    <property type="match status" value="1"/>
</dbReference>
<evidence type="ECO:0000313" key="2">
    <source>
        <dbReference type="EMBL" id="KAF9489912.1"/>
    </source>
</evidence>
<organism evidence="2 3">
    <name type="scientific">Pleurotus eryngii</name>
    <name type="common">Boletus of the steppes</name>
    <dbReference type="NCBI Taxonomy" id="5323"/>
    <lineage>
        <taxon>Eukaryota</taxon>
        <taxon>Fungi</taxon>
        <taxon>Dikarya</taxon>
        <taxon>Basidiomycota</taxon>
        <taxon>Agaricomycotina</taxon>
        <taxon>Agaricomycetes</taxon>
        <taxon>Agaricomycetidae</taxon>
        <taxon>Agaricales</taxon>
        <taxon>Pleurotineae</taxon>
        <taxon>Pleurotaceae</taxon>
        <taxon>Pleurotus</taxon>
    </lineage>
</organism>
<dbReference type="GO" id="GO:0006307">
    <property type="term" value="P:DNA alkylation repair"/>
    <property type="evidence" value="ECO:0007669"/>
    <property type="project" value="InterPro"/>
</dbReference>
<dbReference type="GO" id="GO:0006355">
    <property type="term" value="P:regulation of DNA-templated transcription"/>
    <property type="evidence" value="ECO:0007669"/>
    <property type="project" value="TreeGrafter"/>
</dbReference>
<gene>
    <name evidence="2" type="ORF">BDN71DRAFT_1400785</name>
</gene>
<feature type="domain" description="A-kinase anchor protein 7-like phosphoesterase" evidence="1">
    <location>
        <begin position="6"/>
        <end position="229"/>
    </location>
</feature>
<dbReference type="Pfam" id="PF10469">
    <property type="entry name" value="AKAP7_NLS"/>
    <property type="match status" value="1"/>
</dbReference>
<dbReference type="InterPro" id="IPR009210">
    <property type="entry name" value="ASCC1"/>
</dbReference>
<dbReference type="PANTHER" id="PTHR13360:SF1">
    <property type="entry name" value="ACTIVATING SIGNAL COINTEGRATOR 1 COMPLEX SUBUNIT 1"/>
    <property type="match status" value="1"/>
</dbReference>
<dbReference type="EMBL" id="MU154655">
    <property type="protein sequence ID" value="KAF9489912.1"/>
    <property type="molecule type" value="Genomic_DNA"/>
</dbReference>
<proteinExistence type="predicted"/>
<dbReference type="PANTHER" id="PTHR13360">
    <property type="entry name" value="ACTIVATING SIGNAL COINTEGRATOR 1 COMPLEX SUBUNIT 1"/>
    <property type="match status" value="1"/>
</dbReference>
<sequence length="235" mass="25400">GTHSILRKRISSFTDALLNGVPAIAGLDSSIIIDPRRMHFTLGVMALNDHSDLSVSAALELLNSLKADILQILNEGADADGEPSSQKLLPLRIPLDTLGILKPEKEGGGNVLWVGPDVSSIPRLIYRVFRERGFIVETRPLKLHCTLINTSYRRPRARIPFAYDAILCSNALKDISAVSSAALPSSHTELDASSHASVNLGTWTAKEIQLCVMGSHGPENEYVSVGRIRLDTAGT</sequence>
<dbReference type="AlphaFoldDB" id="A0A9P5ZKD5"/>
<protein>
    <recommendedName>
        <fullName evidence="1">A-kinase anchor protein 7-like phosphoesterase domain-containing protein</fullName>
    </recommendedName>
</protein>
<reference evidence="2" key="1">
    <citation type="submission" date="2020-11" db="EMBL/GenBank/DDBJ databases">
        <authorList>
            <consortium name="DOE Joint Genome Institute"/>
            <person name="Ahrendt S."/>
            <person name="Riley R."/>
            <person name="Andreopoulos W."/>
            <person name="Labutti K."/>
            <person name="Pangilinan J."/>
            <person name="Ruiz-Duenas F.J."/>
            <person name="Barrasa J.M."/>
            <person name="Sanchez-Garcia M."/>
            <person name="Camarero S."/>
            <person name="Miyauchi S."/>
            <person name="Serrano A."/>
            <person name="Linde D."/>
            <person name="Babiker R."/>
            <person name="Drula E."/>
            <person name="Ayuso-Fernandez I."/>
            <person name="Pacheco R."/>
            <person name="Padilla G."/>
            <person name="Ferreira P."/>
            <person name="Barriuso J."/>
            <person name="Kellner H."/>
            <person name="Castanera R."/>
            <person name="Alfaro M."/>
            <person name="Ramirez L."/>
            <person name="Pisabarro A.G."/>
            <person name="Kuo A."/>
            <person name="Tritt A."/>
            <person name="Lipzen A."/>
            <person name="He G."/>
            <person name="Yan M."/>
            <person name="Ng V."/>
            <person name="Cullen D."/>
            <person name="Martin F."/>
            <person name="Rosso M.-N."/>
            <person name="Henrissat B."/>
            <person name="Hibbett D."/>
            <person name="Martinez A.T."/>
            <person name="Grigoriev I.V."/>
        </authorList>
    </citation>
    <scope>NUCLEOTIDE SEQUENCE</scope>
    <source>
        <strain evidence="2">ATCC 90797</strain>
    </source>
</reference>
<name>A0A9P5ZKD5_PLEER</name>
<dbReference type="Proteomes" id="UP000807025">
    <property type="component" value="Unassembled WGS sequence"/>
</dbReference>
<feature type="non-terminal residue" evidence="2">
    <location>
        <position position="1"/>
    </location>
</feature>
<evidence type="ECO:0000259" key="1">
    <source>
        <dbReference type="Pfam" id="PF10469"/>
    </source>
</evidence>
<dbReference type="GO" id="GO:0005634">
    <property type="term" value="C:nucleus"/>
    <property type="evidence" value="ECO:0007669"/>
    <property type="project" value="TreeGrafter"/>
</dbReference>
<dbReference type="OrthoDB" id="277832at2759"/>
<accession>A0A9P5ZKD5</accession>
<keyword evidence="3" id="KW-1185">Reference proteome</keyword>
<evidence type="ECO:0000313" key="3">
    <source>
        <dbReference type="Proteomes" id="UP000807025"/>
    </source>
</evidence>
<dbReference type="InterPro" id="IPR019510">
    <property type="entry name" value="AKAP7-like_phosphoesterase"/>
</dbReference>